<feature type="compositionally biased region" description="Low complexity" evidence="10">
    <location>
        <begin position="291"/>
        <end position="305"/>
    </location>
</feature>
<keyword evidence="8" id="KW-0653">Protein transport</keyword>
<evidence type="ECO:0000256" key="10">
    <source>
        <dbReference type="SAM" id="MobiDB-lite"/>
    </source>
</evidence>
<evidence type="ECO:0000256" key="6">
    <source>
        <dbReference type="ARBA" id="ARBA00022448"/>
    </source>
</evidence>
<keyword evidence="9" id="KW-0539">Nucleus</keyword>
<protein>
    <recommendedName>
        <fullName evidence="5">Probable RNA polymerase II nuclear localization protein SLC7A6OS</fullName>
    </recommendedName>
</protein>
<proteinExistence type="inferred from homology"/>
<dbReference type="STRING" id="7398.A0A1B0AKA6"/>
<accession>A0A1B0AKA6</accession>
<dbReference type="GO" id="GO:0015031">
    <property type="term" value="P:protein transport"/>
    <property type="evidence" value="ECO:0007669"/>
    <property type="project" value="UniProtKB-KW"/>
</dbReference>
<evidence type="ECO:0000313" key="13">
    <source>
        <dbReference type="Proteomes" id="UP000092445"/>
    </source>
</evidence>
<evidence type="ECO:0000259" key="11">
    <source>
        <dbReference type="Pfam" id="PF08574"/>
    </source>
</evidence>
<organism evidence="12 13">
    <name type="scientific">Glossina pallidipes</name>
    <name type="common">Tsetse fly</name>
    <dbReference type="NCBI Taxonomy" id="7398"/>
    <lineage>
        <taxon>Eukaryota</taxon>
        <taxon>Metazoa</taxon>
        <taxon>Ecdysozoa</taxon>
        <taxon>Arthropoda</taxon>
        <taxon>Hexapoda</taxon>
        <taxon>Insecta</taxon>
        <taxon>Pterygota</taxon>
        <taxon>Neoptera</taxon>
        <taxon>Endopterygota</taxon>
        <taxon>Diptera</taxon>
        <taxon>Brachycera</taxon>
        <taxon>Muscomorpha</taxon>
        <taxon>Hippoboscoidea</taxon>
        <taxon>Glossinidae</taxon>
        <taxon>Glossina</taxon>
    </lineage>
</organism>
<dbReference type="Proteomes" id="UP000092445">
    <property type="component" value="Unassembled WGS sequence"/>
</dbReference>
<comment type="similarity">
    <text evidence="4">Belongs to the IWR1/SLC7A6OS family.</text>
</comment>
<dbReference type="EnsemblMetazoa" id="GPAI049070-RA">
    <property type="protein sequence ID" value="GPAI049070-PA"/>
    <property type="gene ID" value="GPAI049070"/>
</dbReference>
<keyword evidence="7" id="KW-0963">Cytoplasm</keyword>
<name>A0A1B0AKA6_GLOPL</name>
<evidence type="ECO:0000256" key="5">
    <source>
        <dbReference type="ARBA" id="ARBA00017036"/>
    </source>
</evidence>
<keyword evidence="6" id="KW-0813">Transport</keyword>
<dbReference type="PANTHER" id="PTHR31196:SF2">
    <property type="entry name" value="RNA POLYMERASE II NUCLEAR LOCALIZATION PROTEIN SLC7A6OS-RELATED"/>
    <property type="match status" value="1"/>
</dbReference>
<evidence type="ECO:0000256" key="8">
    <source>
        <dbReference type="ARBA" id="ARBA00022927"/>
    </source>
</evidence>
<dbReference type="InterPro" id="IPR013883">
    <property type="entry name" value="TF_Iwr1_dom"/>
</dbReference>
<dbReference type="AlphaFoldDB" id="A0A1B0AKA6"/>
<dbReference type="VEuPathDB" id="VectorBase:GPAI049070"/>
<dbReference type="Pfam" id="PF08574">
    <property type="entry name" value="Iwr1"/>
    <property type="match status" value="1"/>
</dbReference>
<comment type="function">
    <text evidence="1">Directs RNA polymerase II nuclear import.</text>
</comment>
<dbReference type="GO" id="GO:0005737">
    <property type="term" value="C:cytoplasm"/>
    <property type="evidence" value="ECO:0007669"/>
    <property type="project" value="UniProtKB-SubCell"/>
</dbReference>
<reference evidence="13" key="1">
    <citation type="submission" date="2014-03" db="EMBL/GenBank/DDBJ databases">
        <authorList>
            <person name="Aksoy S."/>
            <person name="Warren W."/>
            <person name="Wilson R.K."/>
        </authorList>
    </citation>
    <scope>NUCLEOTIDE SEQUENCE [LARGE SCALE GENOMIC DNA]</scope>
    <source>
        <strain evidence="13">IAEA</strain>
    </source>
</reference>
<evidence type="ECO:0000256" key="3">
    <source>
        <dbReference type="ARBA" id="ARBA00004496"/>
    </source>
</evidence>
<evidence type="ECO:0000256" key="2">
    <source>
        <dbReference type="ARBA" id="ARBA00004123"/>
    </source>
</evidence>
<dbReference type="GO" id="GO:0032502">
    <property type="term" value="P:developmental process"/>
    <property type="evidence" value="ECO:0007669"/>
    <property type="project" value="TreeGrafter"/>
</dbReference>
<evidence type="ECO:0000313" key="12">
    <source>
        <dbReference type="EnsemblMetazoa" id="GPAI049070-PA"/>
    </source>
</evidence>
<evidence type="ECO:0000256" key="9">
    <source>
        <dbReference type="ARBA" id="ARBA00023242"/>
    </source>
</evidence>
<feature type="region of interest" description="Disordered" evidence="10">
    <location>
        <begin position="221"/>
        <end position="266"/>
    </location>
</feature>
<dbReference type="PANTHER" id="PTHR31196">
    <property type="entry name" value="RNA POLYMERASE II NUCLEAR LOCALIZATION PROTEIN SLC7A6OS-RELATED"/>
    <property type="match status" value="1"/>
</dbReference>
<dbReference type="GO" id="GO:0005634">
    <property type="term" value="C:nucleus"/>
    <property type="evidence" value="ECO:0007669"/>
    <property type="project" value="UniProtKB-SubCell"/>
</dbReference>
<feature type="domain" description="Transcription factor Iwr1" evidence="11">
    <location>
        <begin position="184"/>
        <end position="251"/>
    </location>
</feature>
<feature type="region of interest" description="Disordered" evidence="10">
    <location>
        <begin position="357"/>
        <end position="387"/>
    </location>
</feature>
<keyword evidence="13" id="KW-1185">Reference proteome</keyword>
<evidence type="ECO:0000256" key="1">
    <source>
        <dbReference type="ARBA" id="ARBA00003202"/>
    </source>
</evidence>
<evidence type="ECO:0000256" key="4">
    <source>
        <dbReference type="ARBA" id="ARBA00010218"/>
    </source>
</evidence>
<dbReference type="InterPro" id="IPR040218">
    <property type="entry name" value="SLC7A6OS"/>
</dbReference>
<comment type="subcellular location">
    <subcellularLocation>
        <location evidence="3">Cytoplasm</location>
    </subcellularLocation>
    <subcellularLocation>
        <location evidence="2">Nucleus</location>
    </subcellularLocation>
</comment>
<evidence type="ECO:0000256" key="7">
    <source>
        <dbReference type="ARBA" id="ARBA00022490"/>
    </source>
</evidence>
<feature type="compositionally biased region" description="Acidic residues" evidence="10">
    <location>
        <begin position="221"/>
        <end position="239"/>
    </location>
</feature>
<sequence length="387" mass="44401">MPAVVRVKRRIDEEPLSAFVLNGKRRRLADDNTSFAEQSNGKIVTSKDEISTLLKFAGTLREQDDTATTEFARLTKTEAKEMVSQKSVRKPSNCTEKARQEMRQHLHEQRFRVVNCLRTTLETPDTHENSAAKNLTIVDIEKQQNDKTATLNNNAATNNLMASTSSAAAEVDSLHSTGTDSDTGYVYDLYLPDNEQQADYVDLMDDNYLSIRPFDDLVYEDCYNNEDSDDKYDSEDSNEENYFANDYPDEDDEMVYNSSQSEDEYDNENFENLSTAMNNFVFGKDDDETDSSSSSSSADNDNYYNSYEDPYIHTINVEDEDFCEDVDYYDAERYGVAYARYKARHIRMNTNALRNGENVMKTNSDDNDEDDDSYQSANENEREEETN</sequence>
<reference evidence="12" key="2">
    <citation type="submission" date="2020-05" db="UniProtKB">
        <authorList>
            <consortium name="EnsemblMetazoa"/>
        </authorList>
    </citation>
    <scope>IDENTIFICATION</scope>
    <source>
        <strain evidence="12">IAEA</strain>
    </source>
</reference>
<feature type="region of interest" description="Disordered" evidence="10">
    <location>
        <begin position="281"/>
        <end position="305"/>
    </location>
</feature>